<feature type="compositionally biased region" description="Basic and acidic residues" evidence="1">
    <location>
        <begin position="1"/>
        <end position="17"/>
    </location>
</feature>
<dbReference type="PANTHER" id="PTHR34475">
    <property type="match status" value="1"/>
</dbReference>
<dbReference type="Gene3D" id="1.10.260.40">
    <property type="entry name" value="lambda repressor-like DNA-binding domains"/>
    <property type="match status" value="1"/>
</dbReference>
<protein>
    <submittedName>
        <fullName evidence="4">Cytoskeleton protein RodZ</fullName>
    </submittedName>
</protein>
<evidence type="ECO:0000313" key="4">
    <source>
        <dbReference type="EMBL" id="XDK24647.1"/>
    </source>
</evidence>
<feature type="region of interest" description="Disordered" evidence="1">
    <location>
        <begin position="1"/>
        <end position="21"/>
    </location>
</feature>
<dbReference type="PANTHER" id="PTHR34475:SF1">
    <property type="entry name" value="CYTOSKELETON PROTEIN RODZ"/>
    <property type="match status" value="1"/>
</dbReference>
<dbReference type="SUPFAM" id="SSF47413">
    <property type="entry name" value="lambda repressor-like DNA-binding domains"/>
    <property type="match status" value="1"/>
</dbReference>
<reference evidence="4" key="1">
    <citation type="submission" date="2024-07" db="EMBL/GenBank/DDBJ databases">
        <title>Genome Analysis of a Potential Novel Vibrio Species Secreting pH- and Thermo-stable Alginate Lyase and its Application in Producing Alginate Oligosaccharides.</title>
        <authorList>
            <person name="Huang H."/>
            <person name="Bao K."/>
        </authorList>
    </citation>
    <scope>NUCLEOTIDE SEQUENCE</scope>
    <source>
        <strain evidence="4">HB236076</strain>
    </source>
</reference>
<dbReference type="InterPro" id="IPR025194">
    <property type="entry name" value="RodZ-like_C"/>
</dbReference>
<feature type="compositionally biased region" description="Low complexity" evidence="1">
    <location>
        <begin position="165"/>
        <end position="175"/>
    </location>
</feature>
<dbReference type="InterPro" id="IPR001387">
    <property type="entry name" value="Cro/C1-type_HTH"/>
</dbReference>
<gene>
    <name evidence="4" type="primary">rodZ</name>
    <name evidence="4" type="ORF">AB0763_10630</name>
</gene>
<dbReference type="RefSeq" id="WP_306100708.1">
    <property type="nucleotide sequence ID" value="NZ_CP162601.1"/>
</dbReference>
<keyword evidence="2" id="KW-1133">Transmembrane helix</keyword>
<feature type="region of interest" description="Disordered" evidence="1">
    <location>
        <begin position="165"/>
        <end position="215"/>
    </location>
</feature>
<dbReference type="CDD" id="cd00093">
    <property type="entry name" value="HTH_XRE"/>
    <property type="match status" value="1"/>
</dbReference>
<evidence type="ECO:0000256" key="1">
    <source>
        <dbReference type="SAM" id="MobiDB-lite"/>
    </source>
</evidence>
<dbReference type="AlphaFoldDB" id="A0AB39HD89"/>
<name>A0AB39HD89_9VIBR</name>
<dbReference type="InterPro" id="IPR010982">
    <property type="entry name" value="Lambda_DNA-bd_dom_sf"/>
</dbReference>
<accession>A0AB39HD89</accession>
<sequence>MTTETEQKTESSHEGVTRADTGILLRQKRESLGLTKQQVADRLRLRVTVIEQIEANHYESQKVATFIRGYVRNYARLVGLDENQVLDSLSHFEHVQHKPQEMQSFSGKTKQAKHNSRIMWVTGIIFIIILGISSLWWLQNQQNNSLTENLNQAISEGTNLSALEPEVSEPVSPVSDLPAASDESSTEALTDTDAPAETSPASLPSTTVADNQGEPVAESAPIATADVAAVATQNAVSEPQAPVTVKSQNLVMDFSDDCWVQIKDASGKTLLVGLQEAGKQVDLSGEKPFQVVLGAPEAVNMTFASEPIDLSRYTAGKVARFTLP</sequence>
<dbReference type="KEGG" id="vih:AB0763_10630"/>
<proteinExistence type="predicted"/>
<dbReference type="NCBIfam" id="NF008109">
    <property type="entry name" value="PRK10856.1"/>
    <property type="match status" value="1"/>
</dbReference>
<evidence type="ECO:0000256" key="2">
    <source>
        <dbReference type="SAM" id="Phobius"/>
    </source>
</evidence>
<keyword evidence="2" id="KW-0472">Membrane</keyword>
<dbReference type="EMBL" id="CP162601">
    <property type="protein sequence ID" value="XDK24647.1"/>
    <property type="molecule type" value="Genomic_DNA"/>
</dbReference>
<organism evidence="4">
    <name type="scientific">Vibrio sp. HB236076</name>
    <dbReference type="NCBI Taxonomy" id="3232307"/>
    <lineage>
        <taxon>Bacteria</taxon>
        <taxon>Pseudomonadati</taxon>
        <taxon>Pseudomonadota</taxon>
        <taxon>Gammaproteobacteria</taxon>
        <taxon>Vibrionales</taxon>
        <taxon>Vibrionaceae</taxon>
        <taxon>Vibrio</taxon>
    </lineage>
</organism>
<dbReference type="Pfam" id="PF13413">
    <property type="entry name" value="HTH_25"/>
    <property type="match status" value="1"/>
</dbReference>
<feature type="domain" description="HTH cro/C1-type" evidence="3">
    <location>
        <begin position="25"/>
        <end position="59"/>
    </location>
</feature>
<dbReference type="PROSITE" id="PS50943">
    <property type="entry name" value="HTH_CROC1"/>
    <property type="match status" value="1"/>
</dbReference>
<feature type="compositionally biased region" description="Polar residues" evidence="1">
    <location>
        <begin position="199"/>
        <end position="210"/>
    </location>
</feature>
<evidence type="ECO:0000259" key="3">
    <source>
        <dbReference type="PROSITE" id="PS50943"/>
    </source>
</evidence>
<feature type="transmembrane region" description="Helical" evidence="2">
    <location>
        <begin position="118"/>
        <end position="138"/>
    </location>
</feature>
<dbReference type="InterPro" id="IPR050400">
    <property type="entry name" value="Bact_Cytoskel_RodZ"/>
</dbReference>
<keyword evidence="2" id="KW-0812">Transmembrane</keyword>
<dbReference type="Pfam" id="PF13464">
    <property type="entry name" value="RodZ_C"/>
    <property type="match status" value="1"/>
</dbReference>
<dbReference type="GO" id="GO:0003677">
    <property type="term" value="F:DNA binding"/>
    <property type="evidence" value="ECO:0007669"/>
    <property type="project" value="InterPro"/>
</dbReference>